<evidence type="ECO:0000256" key="2">
    <source>
        <dbReference type="ARBA" id="ARBA00022821"/>
    </source>
</evidence>
<evidence type="ECO:0000313" key="4">
    <source>
        <dbReference type="EMBL" id="TVU06461.1"/>
    </source>
</evidence>
<dbReference type="SUPFAM" id="SSF52047">
    <property type="entry name" value="RNI-like"/>
    <property type="match status" value="1"/>
</dbReference>
<dbReference type="OrthoDB" id="673537at2759"/>
<name>A0A5J9T7E4_9POAL</name>
<dbReference type="Gene3D" id="1.10.8.430">
    <property type="entry name" value="Helical domain of apoptotic protease-activating factors"/>
    <property type="match status" value="1"/>
</dbReference>
<keyword evidence="1" id="KW-0677">Repeat</keyword>
<feature type="non-terminal residue" evidence="4">
    <location>
        <position position="1"/>
    </location>
</feature>
<gene>
    <name evidence="4" type="ORF">EJB05_49678</name>
</gene>
<comment type="caution">
    <text evidence="4">The sequence shown here is derived from an EMBL/GenBank/DDBJ whole genome shotgun (WGS) entry which is preliminary data.</text>
</comment>
<keyword evidence="5" id="KW-1185">Reference proteome</keyword>
<dbReference type="Pfam" id="PF23598">
    <property type="entry name" value="LRR_14"/>
    <property type="match status" value="1"/>
</dbReference>
<dbReference type="Proteomes" id="UP000324897">
    <property type="component" value="Unassembled WGS sequence"/>
</dbReference>
<dbReference type="InterPro" id="IPR042197">
    <property type="entry name" value="Apaf_helical"/>
</dbReference>
<dbReference type="PANTHER" id="PTHR47186">
    <property type="entry name" value="LEUCINE-RICH REPEAT-CONTAINING PROTEIN 57"/>
    <property type="match status" value="1"/>
</dbReference>
<evidence type="ECO:0000313" key="5">
    <source>
        <dbReference type="Proteomes" id="UP000324897"/>
    </source>
</evidence>
<feature type="domain" description="Disease resistance R13L4/SHOC-2-like LRR" evidence="3">
    <location>
        <begin position="67"/>
        <end position="416"/>
    </location>
</feature>
<accession>A0A5J9T7E4</accession>
<sequence length="442" mass="48858">MLLLKLLDEVSDKVLNKCDGVPLAIITIASLLVGKTPEQWIQEANFVIIPHNDGTMTIPPSGRVRSCDYKGLSLTSFKLLRVLALEGCKVQKGFIHLEHLESLLHLRYLGLIQSRIRELPKGIGALKFLQILHLENTAIEELPSSVGQLTQLICLRACKAKVPNGVIEKLTSLEELGISAHIHLTSIWETDLVKSLGSLRKIRHLKLDGPMGQDQALWGTTVLPRSLQCLIVPHIDFPALPSCIKPSYLPNLSHLELSVEDMDEKGLKILGGLPKLSHLWLDTSSRVTLTIHAIDYGCFFQTLRFLSLPNSTVWFVLNKDSSVSFTLWNAWHYKDFGTETREGVMPNLETLEFYAKVSTLSDDNGSCDNLGLECIPSLQKVKVNLWCGGAIPDGVEKAEAALRKAIEVLHPNSPTLEMVVYHFSGLILDPSLMLISAAGMVG</sequence>
<dbReference type="Gramene" id="TVU06461">
    <property type="protein sequence ID" value="TVU06461"/>
    <property type="gene ID" value="EJB05_49678"/>
</dbReference>
<dbReference type="InterPro" id="IPR032675">
    <property type="entry name" value="LRR_dom_sf"/>
</dbReference>
<proteinExistence type="predicted"/>
<evidence type="ECO:0000256" key="1">
    <source>
        <dbReference type="ARBA" id="ARBA00022737"/>
    </source>
</evidence>
<evidence type="ECO:0000259" key="3">
    <source>
        <dbReference type="Pfam" id="PF23598"/>
    </source>
</evidence>
<protein>
    <recommendedName>
        <fullName evidence="3">Disease resistance R13L4/SHOC-2-like LRR domain-containing protein</fullName>
    </recommendedName>
</protein>
<reference evidence="4 5" key="1">
    <citation type="journal article" date="2019" name="Sci. Rep.">
        <title>A high-quality genome of Eragrostis curvula grass provides insights into Poaceae evolution and supports new strategies to enhance forage quality.</title>
        <authorList>
            <person name="Carballo J."/>
            <person name="Santos B.A.C.M."/>
            <person name="Zappacosta D."/>
            <person name="Garbus I."/>
            <person name="Selva J.P."/>
            <person name="Gallo C.A."/>
            <person name="Diaz A."/>
            <person name="Albertini E."/>
            <person name="Caccamo M."/>
            <person name="Echenique V."/>
        </authorList>
    </citation>
    <scope>NUCLEOTIDE SEQUENCE [LARGE SCALE GENOMIC DNA]</scope>
    <source>
        <strain evidence="5">cv. Victoria</strain>
        <tissue evidence="4">Leaf</tissue>
    </source>
</reference>
<dbReference type="AlphaFoldDB" id="A0A5J9T7E4"/>
<dbReference type="InterPro" id="IPR055414">
    <property type="entry name" value="LRR_R13L4/SHOC2-like"/>
</dbReference>
<keyword evidence="2" id="KW-0611">Plant defense</keyword>
<dbReference type="EMBL" id="RWGY01000051">
    <property type="protein sequence ID" value="TVU06461.1"/>
    <property type="molecule type" value="Genomic_DNA"/>
</dbReference>
<dbReference type="PANTHER" id="PTHR47186:SF22">
    <property type="entry name" value="OS11G0589401 PROTEIN"/>
    <property type="match status" value="1"/>
</dbReference>
<organism evidence="4 5">
    <name type="scientific">Eragrostis curvula</name>
    <name type="common">weeping love grass</name>
    <dbReference type="NCBI Taxonomy" id="38414"/>
    <lineage>
        <taxon>Eukaryota</taxon>
        <taxon>Viridiplantae</taxon>
        <taxon>Streptophyta</taxon>
        <taxon>Embryophyta</taxon>
        <taxon>Tracheophyta</taxon>
        <taxon>Spermatophyta</taxon>
        <taxon>Magnoliopsida</taxon>
        <taxon>Liliopsida</taxon>
        <taxon>Poales</taxon>
        <taxon>Poaceae</taxon>
        <taxon>PACMAD clade</taxon>
        <taxon>Chloridoideae</taxon>
        <taxon>Eragrostideae</taxon>
        <taxon>Eragrostidinae</taxon>
        <taxon>Eragrostis</taxon>
    </lineage>
</organism>
<dbReference type="Gene3D" id="3.80.10.10">
    <property type="entry name" value="Ribonuclease Inhibitor"/>
    <property type="match status" value="1"/>
</dbReference>